<dbReference type="EMBL" id="BARU01009675">
    <property type="protein sequence ID" value="GAH40149.1"/>
    <property type="molecule type" value="Genomic_DNA"/>
</dbReference>
<protein>
    <submittedName>
        <fullName evidence="1">Uncharacterized protein</fullName>
    </submittedName>
</protein>
<name>X1GEX2_9ZZZZ</name>
<reference evidence="1" key="1">
    <citation type="journal article" date="2014" name="Front. Microbiol.">
        <title>High frequency of phylogenetically diverse reductive dehalogenase-homologous genes in deep subseafloor sedimentary metagenomes.</title>
        <authorList>
            <person name="Kawai M."/>
            <person name="Futagami T."/>
            <person name="Toyoda A."/>
            <person name="Takaki Y."/>
            <person name="Nishi S."/>
            <person name="Hori S."/>
            <person name="Arai W."/>
            <person name="Tsubouchi T."/>
            <person name="Morono Y."/>
            <person name="Uchiyama I."/>
            <person name="Ito T."/>
            <person name="Fujiyama A."/>
            <person name="Inagaki F."/>
            <person name="Takami H."/>
        </authorList>
    </citation>
    <scope>NUCLEOTIDE SEQUENCE</scope>
    <source>
        <strain evidence="1">Expedition CK06-06</strain>
    </source>
</reference>
<proteinExistence type="predicted"/>
<accession>X1GEX2</accession>
<organism evidence="1">
    <name type="scientific">marine sediment metagenome</name>
    <dbReference type="NCBI Taxonomy" id="412755"/>
    <lineage>
        <taxon>unclassified sequences</taxon>
        <taxon>metagenomes</taxon>
        <taxon>ecological metagenomes</taxon>
    </lineage>
</organism>
<gene>
    <name evidence="1" type="ORF">S03H2_18627</name>
</gene>
<dbReference type="AlphaFoldDB" id="X1GEX2"/>
<evidence type="ECO:0000313" key="1">
    <source>
        <dbReference type="EMBL" id="GAH40149.1"/>
    </source>
</evidence>
<sequence>MRLTVNGHELDLLTFVEHWQNQVSTMIEEEATKAITKKFRDVDEILEEY</sequence>
<comment type="caution">
    <text evidence="1">The sequence shown here is derived from an EMBL/GenBank/DDBJ whole genome shotgun (WGS) entry which is preliminary data.</text>
</comment>